<dbReference type="AlphaFoldDB" id="A0A7S3I934"/>
<organism evidence="1">
    <name type="scientific">Fabrea salina</name>
    <dbReference type="NCBI Taxonomy" id="342563"/>
    <lineage>
        <taxon>Eukaryota</taxon>
        <taxon>Sar</taxon>
        <taxon>Alveolata</taxon>
        <taxon>Ciliophora</taxon>
        <taxon>Postciliodesmatophora</taxon>
        <taxon>Heterotrichea</taxon>
        <taxon>Heterotrichida</taxon>
        <taxon>Fabreidae</taxon>
        <taxon>Fabrea</taxon>
    </lineage>
</organism>
<proteinExistence type="predicted"/>
<evidence type="ECO:0000313" key="2">
    <source>
        <dbReference type="EMBL" id="CAE0317200.1"/>
    </source>
</evidence>
<dbReference type="EMBL" id="HBIF01000550">
    <property type="protein sequence ID" value="CAE0317200.1"/>
    <property type="molecule type" value="Transcribed_RNA"/>
</dbReference>
<protein>
    <submittedName>
        <fullName evidence="1">Uncharacterized protein</fullName>
    </submittedName>
</protein>
<dbReference type="EMBL" id="HBIF01000549">
    <property type="protein sequence ID" value="CAE0317199.1"/>
    <property type="molecule type" value="Transcribed_RNA"/>
</dbReference>
<sequence>MDNPLKAFAAKYLKRPDCWKALVITAGVMLFDKLYLDRYVNHQIFGPDGKGGEALLCRTRVDHHEEEYREARKQFYWHQRKGKFYIPQDYSFNDKLDYKTLTYNYSHFNSYLNPKDLPKHHDPDAYYFNEMDPEDFYK</sequence>
<accession>A0A7S3I934</accession>
<evidence type="ECO:0000313" key="1">
    <source>
        <dbReference type="EMBL" id="CAE0317199.1"/>
    </source>
</evidence>
<gene>
    <name evidence="1" type="ORF">FSAL1345_LOCUS468</name>
    <name evidence="2" type="ORF">FSAL1345_LOCUS469</name>
</gene>
<reference evidence="1" key="1">
    <citation type="submission" date="2021-01" db="EMBL/GenBank/DDBJ databases">
        <authorList>
            <person name="Corre E."/>
            <person name="Pelletier E."/>
            <person name="Niang G."/>
            <person name="Scheremetjew M."/>
            <person name="Finn R."/>
            <person name="Kale V."/>
            <person name="Holt S."/>
            <person name="Cochrane G."/>
            <person name="Meng A."/>
            <person name="Brown T."/>
            <person name="Cohen L."/>
        </authorList>
    </citation>
    <scope>NUCLEOTIDE SEQUENCE</scope>
</reference>
<name>A0A7S3I934_9CILI</name>